<keyword evidence="3" id="KW-0238">DNA-binding</keyword>
<dbReference type="eggNOG" id="COG0675">
    <property type="taxonomic scope" value="Bacteria"/>
</dbReference>
<comment type="similarity">
    <text evidence="1">In the C-terminal section; belongs to the transposase 35 family.</text>
</comment>
<dbReference type="EnsemblBacteria" id="AAC06890">
    <property type="protein sequence ID" value="AAC06890"/>
    <property type="gene ID" value="aq_716"/>
</dbReference>
<dbReference type="InParanoid" id="O66931"/>
<name>O66931_AQUAE</name>
<dbReference type="PATRIC" id="fig|224324.8.peg.573"/>
<dbReference type="PANTHER" id="PTHR32098">
    <property type="entry name" value="LYCOPENE BETA/EPSILON CYCLASE PROTEIN"/>
    <property type="match status" value="1"/>
</dbReference>
<gene>
    <name evidence="7" type="ordered locus">aq_716</name>
</gene>
<dbReference type="InterPro" id="IPR010095">
    <property type="entry name" value="Cas12f1-like_TNB"/>
</dbReference>
<evidence type="ECO:0000256" key="1">
    <source>
        <dbReference type="ARBA" id="ARBA00008761"/>
    </source>
</evidence>
<evidence type="ECO:0000259" key="5">
    <source>
        <dbReference type="Pfam" id="PF01385"/>
    </source>
</evidence>
<evidence type="ECO:0000313" key="7">
    <source>
        <dbReference type="EMBL" id="AAC06890.1"/>
    </source>
</evidence>
<dbReference type="Pfam" id="PF01385">
    <property type="entry name" value="OrfB_IS605"/>
    <property type="match status" value="1"/>
</dbReference>
<evidence type="ECO:0000256" key="3">
    <source>
        <dbReference type="ARBA" id="ARBA00023125"/>
    </source>
</evidence>
<dbReference type="EMBL" id="AE000657">
    <property type="protein sequence ID" value="AAC06890.1"/>
    <property type="molecule type" value="Genomic_DNA"/>
</dbReference>
<keyword evidence="8" id="KW-1185">Reference proteome</keyword>
<evidence type="ECO:0000259" key="6">
    <source>
        <dbReference type="Pfam" id="PF07282"/>
    </source>
</evidence>
<feature type="domain" description="Probable transposase IS891/IS1136/IS1341" evidence="5">
    <location>
        <begin position="184"/>
        <end position="307"/>
    </location>
</feature>
<dbReference type="AlphaFoldDB" id="O66931"/>
<dbReference type="NCBIfam" id="NF040570">
    <property type="entry name" value="guided_TnpB"/>
    <property type="match status" value="1"/>
</dbReference>
<proteinExistence type="inferred from homology"/>
<organism evidence="7 8">
    <name type="scientific">Aquifex aeolicus (strain VF5)</name>
    <dbReference type="NCBI Taxonomy" id="224324"/>
    <lineage>
        <taxon>Bacteria</taxon>
        <taxon>Pseudomonadati</taxon>
        <taxon>Aquificota</taxon>
        <taxon>Aquificia</taxon>
        <taxon>Aquificales</taxon>
        <taxon>Aquificaceae</taxon>
        <taxon>Aquifex</taxon>
    </lineage>
</organism>
<evidence type="ECO:0000256" key="4">
    <source>
        <dbReference type="ARBA" id="ARBA00023172"/>
    </source>
</evidence>
<feature type="domain" description="Cas12f1-like TNB" evidence="6">
    <location>
        <begin position="327"/>
        <end position="398"/>
    </location>
</feature>
<dbReference type="STRING" id="224324.aq_716"/>
<evidence type="ECO:0000256" key="2">
    <source>
        <dbReference type="ARBA" id="ARBA00022578"/>
    </source>
</evidence>
<keyword evidence="4" id="KW-0233">DNA recombination</keyword>
<accession>O66931</accession>
<dbReference type="GO" id="GO:0006310">
    <property type="term" value="P:DNA recombination"/>
    <property type="evidence" value="ECO:0007669"/>
    <property type="project" value="UniProtKB-KW"/>
</dbReference>
<evidence type="ECO:0008006" key="9">
    <source>
        <dbReference type="Google" id="ProtNLM"/>
    </source>
</evidence>
<keyword evidence="2" id="KW-0815">Transposition</keyword>
<sequence length="464" mass="53352">MPKPLRCITIAFTDLPNEYKIVLGYLTYHSGRLFNQALYSIKTKQAKVNTYDLYNKLKDNSLHLKNLQSRCAQIVLDELVRAFKNWFEFLHNPEKFKGQEVKPPKFRPKNKPHRTITYDQTGFKVVGTKIRLSLSKALRQWLKEKHGIELKYLWLDTGLELDERLIKNIQIVPKANAKEFELHIIYEKPQNGEKLLKQDKVMVLDPNSSNFFAIVIEGIPQPYIIDGNGLKSLLRKYLKKIASLQSRLEGAKKKGFLTHFLEERISRLWLKVKRLLKHYAHTISNLILELALKYGVRKIYIGDAARNKNKESKLSSVADQIWSLLPHGKVKEYLEYKAKEYGIEVEYISEAYTSGVDSSVEGAVNKETYTPEARVKRGLFRTRLLGFLNADVNACRNLLKKLGKFDLISGILRPIRLRVFFKLRESSSAIPLYGGIGRSRGGVNLPVVVRHSKEGVNPPEAPHL</sequence>
<protein>
    <recommendedName>
        <fullName evidence="9">Transposase</fullName>
    </recommendedName>
</protein>
<dbReference type="GO" id="GO:0032196">
    <property type="term" value="P:transposition"/>
    <property type="evidence" value="ECO:0007669"/>
    <property type="project" value="UniProtKB-KW"/>
</dbReference>
<dbReference type="Proteomes" id="UP000000798">
    <property type="component" value="Chromosome"/>
</dbReference>
<dbReference type="Pfam" id="PF07282">
    <property type="entry name" value="Cas12f1-like_TNB"/>
    <property type="match status" value="1"/>
</dbReference>
<dbReference type="NCBIfam" id="TIGR01766">
    <property type="entry name" value="IS200/IS605 family accessory protein TnpB-like domain"/>
    <property type="match status" value="1"/>
</dbReference>
<dbReference type="PIR" id="G70362">
    <property type="entry name" value="G70362"/>
</dbReference>
<dbReference type="PANTHER" id="PTHR32098:SF5">
    <property type="entry name" value="LYCOPENE BETA_EPSILON CYCLASE PROTEIN"/>
    <property type="match status" value="1"/>
</dbReference>
<dbReference type="RefSeq" id="WP_010880429.1">
    <property type="nucleotide sequence ID" value="NC_000918.1"/>
</dbReference>
<dbReference type="GO" id="GO:0003677">
    <property type="term" value="F:DNA binding"/>
    <property type="evidence" value="ECO:0007669"/>
    <property type="project" value="UniProtKB-KW"/>
</dbReference>
<dbReference type="InterPro" id="IPR001959">
    <property type="entry name" value="Transposase"/>
</dbReference>
<dbReference type="KEGG" id="aae:aq_716"/>
<dbReference type="OrthoDB" id="9845at2"/>
<reference evidence="7 8" key="1">
    <citation type="journal article" date="1998" name="Nature">
        <title>The complete genome of the hyperthermophilic bacterium Aquifex aeolicus.</title>
        <authorList>
            <person name="Deckert G."/>
            <person name="Warren P.V."/>
            <person name="Gaasterland T."/>
            <person name="Young W.G."/>
            <person name="Lenox A.L."/>
            <person name="Graham D.E."/>
            <person name="Overbeek R."/>
            <person name="Snead M.A."/>
            <person name="Keller M."/>
            <person name="Aujay M."/>
            <person name="Huber R."/>
            <person name="Feldman R.A."/>
            <person name="Short J.M."/>
            <person name="Olson G.J."/>
            <person name="Swanson R.V."/>
        </authorList>
    </citation>
    <scope>NUCLEOTIDE SEQUENCE [LARGE SCALE GENOMIC DNA]</scope>
    <source>
        <strain evidence="7 8">VF5</strain>
    </source>
</reference>
<evidence type="ECO:0000313" key="8">
    <source>
        <dbReference type="Proteomes" id="UP000000798"/>
    </source>
</evidence>
<dbReference type="HOGENOM" id="CLU_032903_16_5_0"/>